<dbReference type="SMR" id="A0A1C9EGA4"/>
<reference evidence="1" key="1">
    <citation type="submission" date="2016-07" db="EMBL/GenBank/DDBJ databases">
        <authorList>
            <person name="Vestergaard G."/>
            <person name="Garrett R.A."/>
        </authorList>
    </citation>
    <scope>NUCLEOTIDE SEQUENCE [LARGE SCALE GENOMIC DNA]</scope>
    <source>
        <strain evidence="1">ATV.v1</strain>
    </source>
</reference>
<organism evidence="1">
    <name type="scientific">Acidianus two-tailed phage variant 1</name>
    <dbReference type="NCBI Taxonomy" id="1898550"/>
    <lineage>
        <taxon>Viruses</taxon>
        <taxon>Viruses incertae sedis</taxon>
        <taxon>Bicaudaviridae</taxon>
        <taxon>Bicaudavirus</taxon>
        <taxon>Acidianus two-tailed virus</taxon>
    </lineage>
</organism>
<name>A0A1C9EGA4_ATV</name>
<sequence>MTLYDTVKELQEKLRNGEIEINTFLERLGLTLDSIWSQKLRVTGLFKYNVIKATLLSIAKTTCMYYFNKIPDVEAEDSIITTLTKIYSFISQNVKENRDKFETELVAFGKQNEIKSVADSIMIMIVENLMASLGYTETEKKYIPISDFMIRLQNIQNTTGS</sequence>
<protein>
    <submittedName>
        <fullName evidence="1">Uncharacterized protein</fullName>
    </submittedName>
</protein>
<proteinExistence type="predicted"/>
<dbReference type="EMBL" id="KX607102">
    <property type="protein sequence ID" value="AON96523.1"/>
    <property type="molecule type" value="Genomic_DNA"/>
</dbReference>
<evidence type="ECO:0000313" key="1">
    <source>
        <dbReference type="EMBL" id="AON96523.1"/>
    </source>
</evidence>
<accession>A0A1C9EGA4</accession>
<dbReference type="Proteomes" id="UP000225139">
    <property type="component" value="Segment"/>
</dbReference>